<protein>
    <submittedName>
        <fullName evidence="1">Uncharacterized protein</fullName>
    </submittedName>
</protein>
<keyword evidence="2" id="KW-1185">Reference proteome</keyword>
<evidence type="ECO:0000313" key="2">
    <source>
        <dbReference type="Proteomes" id="UP000747399"/>
    </source>
</evidence>
<comment type="caution">
    <text evidence="1">The sequence shown here is derived from an EMBL/GenBank/DDBJ whole genome shotgun (WGS) entry which is preliminary data.</text>
</comment>
<evidence type="ECO:0000313" key="1">
    <source>
        <dbReference type="EMBL" id="GIL64540.1"/>
    </source>
</evidence>
<gene>
    <name evidence="1" type="ORF">Vafri_18443</name>
</gene>
<dbReference type="Proteomes" id="UP000747399">
    <property type="component" value="Unassembled WGS sequence"/>
</dbReference>
<dbReference type="EMBL" id="BNCO01000067">
    <property type="protein sequence ID" value="GIL64540.1"/>
    <property type="molecule type" value="Genomic_DNA"/>
</dbReference>
<accession>A0A8J4BP82</accession>
<feature type="non-terminal residue" evidence="1">
    <location>
        <position position="1"/>
    </location>
</feature>
<proteinExistence type="predicted"/>
<name>A0A8J4BP82_9CHLO</name>
<organism evidence="1 2">
    <name type="scientific">Volvox africanus</name>
    <dbReference type="NCBI Taxonomy" id="51714"/>
    <lineage>
        <taxon>Eukaryota</taxon>
        <taxon>Viridiplantae</taxon>
        <taxon>Chlorophyta</taxon>
        <taxon>core chlorophytes</taxon>
        <taxon>Chlorophyceae</taxon>
        <taxon>CS clade</taxon>
        <taxon>Chlamydomonadales</taxon>
        <taxon>Volvocaceae</taxon>
        <taxon>Volvox</taxon>
    </lineage>
</organism>
<reference evidence="1" key="1">
    <citation type="journal article" date="2021" name="Proc. Natl. Acad. Sci. U.S.A.">
        <title>Three genomes in the algal genus Volvox reveal the fate of a haploid sex-determining region after a transition to homothallism.</title>
        <authorList>
            <person name="Yamamoto K."/>
            <person name="Hamaji T."/>
            <person name="Kawai-Toyooka H."/>
            <person name="Matsuzaki R."/>
            <person name="Takahashi F."/>
            <person name="Nishimura Y."/>
            <person name="Kawachi M."/>
            <person name="Noguchi H."/>
            <person name="Minakuchi Y."/>
            <person name="Umen J.G."/>
            <person name="Toyoda A."/>
            <person name="Nozaki H."/>
        </authorList>
    </citation>
    <scope>NUCLEOTIDE SEQUENCE</scope>
    <source>
        <strain evidence="1">NIES-3780</strain>
    </source>
</reference>
<sequence length="141" mass="15929">VCICKVLGPMSAAQRAIVLSKYRELLRLISRLAPDKRAEAFREARFSTRSRKSVTNAEDQLKYLKELISKIGYLRIITPKVPGEIESGLFVVRDGDLVGKSGETKGTRVADGTISREEAIKRNERDFRRFYGAPKPNNILF</sequence>
<dbReference type="AlphaFoldDB" id="A0A8J4BP82"/>